<dbReference type="EMBL" id="PYFQ01000001">
    <property type="protein sequence ID" value="PSK40797.1"/>
    <property type="molecule type" value="Genomic_DNA"/>
</dbReference>
<dbReference type="GeneID" id="36563845"/>
<dbReference type="RefSeq" id="XP_024715496.1">
    <property type="nucleotide sequence ID" value="XM_024855897.1"/>
</dbReference>
<dbReference type="Pfam" id="PF16836">
    <property type="entry name" value="PSY3"/>
    <property type="match status" value="1"/>
</dbReference>
<gene>
    <name evidence="6" type="ORF">C7M61_000452</name>
</gene>
<evidence type="ECO:0000313" key="6">
    <source>
        <dbReference type="EMBL" id="PSK40797.1"/>
    </source>
</evidence>
<dbReference type="InterPro" id="IPR039297">
    <property type="entry name" value="COX7a"/>
</dbReference>
<evidence type="ECO:0000256" key="5">
    <source>
        <dbReference type="SAM" id="Phobius"/>
    </source>
</evidence>
<dbReference type="Gene3D" id="3.40.50.300">
    <property type="entry name" value="P-loop containing nucleotide triphosphate hydrolases"/>
    <property type="match status" value="1"/>
</dbReference>
<keyword evidence="4 5" id="KW-0472">Membrane</keyword>
<proteinExistence type="predicted"/>
<keyword evidence="2" id="KW-0999">Mitochondrion inner membrane</keyword>
<evidence type="ECO:0000256" key="4">
    <source>
        <dbReference type="ARBA" id="ARBA00023136"/>
    </source>
</evidence>
<dbReference type="InterPro" id="IPR031779">
    <property type="entry name" value="Psy3"/>
</dbReference>
<dbReference type="GO" id="GO:0097196">
    <property type="term" value="C:Shu complex"/>
    <property type="evidence" value="ECO:0007669"/>
    <property type="project" value="InterPro"/>
</dbReference>
<protein>
    <submittedName>
        <fullName evidence="6">Uncharacterized protein</fullName>
    </submittedName>
</protein>
<dbReference type="AlphaFoldDB" id="A0A2P7YXU5"/>
<dbReference type="STRING" id="418784.A0A2P7YXU5"/>
<dbReference type="GO" id="GO:0005743">
    <property type="term" value="C:mitochondrial inner membrane"/>
    <property type="evidence" value="ECO:0007669"/>
    <property type="project" value="UniProtKB-SubCell"/>
</dbReference>
<name>A0A2P7YXU5_9ASCO</name>
<dbReference type="InterPro" id="IPR027417">
    <property type="entry name" value="P-loop_NTPase"/>
</dbReference>
<comment type="caution">
    <text evidence="6">The sequence shown here is derived from an EMBL/GenBank/DDBJ whole genome shotgun (WGS) entry which is preliminary data.</text>
</comment>
<organism evidence="6 7">
    <name type="scientific">Candidozyma pseudohaemuli</name>
    <dbReference type="NCBI Taxonomy" id="418784"/>
    <lineage>
        <taxon>Eukaryota</taxon>
        <taxon>Fungi</taxon>
        <taxon>Dikarya</taxon>
        <taxon>Ascomycota</taxon>
        <taxon>Saccharomycotina</taxon>
        <taxon>Pichiomycetes</taxon>
        <taxon>Metschnikowiaceae</taxon>
        <taxon>Candidozyma</taxon>
    </lineage>
</organism>
<evidence type="ECO:0000313" key="7">
    <source>
        <dbReference type="Proteomes" id="UP000241107"/>
    </source>
</evidence>
<accession>A0A2P7YXU5</accession>
<feature type="transmembrane region" description="Helical" evidence="5">
    <location>
        <begin position="29"/>
        <end position="48"/>
    </location>
</feature>
<evidence type="ECO:0000256" key="2">
    <source>
        <dbReference type="ARBA" id="ARBA00022792"/>
    </source>
</evidence>
<comment type="subcellular location">
    <subcellularLocation>
        <location evidence="1">Mitochondrion inner membrane</location>
    </subcellularLocation>
</comment>
<keyword evidence="5" id="KW-0812">Transmembrane</keyword>
<dbReference type="OrthoDB" id="3976101at2759"/>
<sequence length="893" mass="104438">MDPQRIIRLQKIYQNSNQKLWLRGPRSKALVYPFYALFTVSTAVPLYYTGRALFGIKAESLLFYPSYTMVSLLLEFPSDALNNILYFLPQDLLLNLALTNFHFYEPCLKRLYQRLVIQTDPALRSASTVPAHYRRDDFVESSATVIAGLSDIERPRQAHLKMVEARVRTLFTSIQVNPQLAQYIELIEIEGSFSKNVEKAISELLQLLSTVPNETTKIYISDLGLRKRLGWIETSRLFPSLTTICVDSVLEIADLKDFPNLNEIVVADVEKDPSMNARHVQVLTKIEHLIVSSEADVSNKFFDALWLLYKQQPFVLNKLKTFTAYHCHEHQHTYPYVDFLSLENFQISLGCDDVGNCDLDCLETCLSQFHFTQLKRLAVIQNSHHIHNNHRYSEIWDLAVFNFVKLVVENSDTLIYLSIRHNVPPDGVIDDGFEGNYHRKVKLYTNLLPNLLATLQKHVVNLMLPNLVACLSCYEQPMNTFMWNGCKCDHCDKYLEKLDDYLLYHRYYSFGKQVYKDVLTVQLMRAMSEVLADRVVFDTNYGDLFQLRRPLRNMNWNFHDSKFSIPFRCLPVKTYEMADFEDEKAELKESHERFFDAEEHENDCQFLRKESFVPDYSVVVSHFLNDLIRKMINLNRGDAEDVLIGQEGDENDGFTNLRINKMLINGINFNFDHELNGTIFFKNVYDELDDFDEDIKRKRKLQLNLPWEEKTLENESAVFLFRNISFKRAFYDKLGERDGSILVFDCGAGFTDTLNLEDCRVFHVATFDKLLLQLRGIMAGEMEEIKDMHLNTLVIENVSSFFWTLQREKLTVMRYCKLRDTLNELKECYQCNVIVTGWDIEYERGYKPFKAIADPSKLHHLSLLPSEFFQTFDHIVAFGRHNYKYQDTWHECT</sequence>
<dbReference type="GO" id="GO:0005634">
    <property type="term" value="C:nucleus"/>
    <property type="evidence" value="ECO:0007669"/>
    <property type="project" value="InterPro"/>
</dbReference>
<reference evidence="6 7" key="1">
    <citation type="submission" date="2018-03" db="EMBL/GenBank/DDBJ databases">
        <title>Candida pseudohaemulonii genome assembly and annotation.</title>
        <authorList>
            <person name="Munoz J.F."/>
            <person name="Gade L.G."/>
            <person name="Chow N.A."/>
            <person name="Litvintseva A.P."/>
            <person name="Loparev V.N."/>
            <person name="Cuomo C.A."/>
        </authorList>
    </citation>
    <scope>NUCLEOTIDE SEQUENCE [LARGE SCALE GENOMIC DNA]</scope>
    <source>
        <strain evidence="6 7">B12108</strain>
    </source>
</reference>
<keyword evidence="7" id="KW-1185">Reference proteome</keyword>
<dbReference type="GO" id="GO:0000725">
    <property type="term" value="P:recombinational repair"/>
    <property type="evidence" value="ECO:0007669"/>
    <property type="project" value="InterPro"/>
</dbReference>
<dbReference type="Pfam" id="PF02238">
    <property type="entry name" value="COX7a"/>
    <property type="match status" value="1"/>
</dbReference>
<keyword evidence="3" id="KW-0496">Mitochondrion</keyword>
<evidence type="ECO:0000256" key="3">
    <source>
        <dbReference type="ARBA" id="ARBA00023128"/>
    </source>
</evidence>
<keyword evidence="5" id="KW-1133">Transmembrane helix</keyword>
<evidence type="ECO:0000256" key="1">
    <source>
        <dbReference type="ARBA" id="ARBA00004273"/>
    </source>
</evidence>
<dbReference type="VEuPathDB" id="FungiDB:C7M61_000452"/>
<dbReference type="Proteomes" id="UP000241107">
    <property type="component" value="Unassembled WGS sequence"/>
</dbReference>